<evidence type="ECO:0000313" key="8">
    <source>
        <dbReference type="Proteomes" id="UP000177610"/>
    </source>
</evidence>
<protein>
    <recommendedName>
        <fullName evidence="6">GtrA/DPMS transmembrane domain-containing protein</fullName>
    </recommendedName>
</protein>
<keyword evidence="2 5" id="KW-0812">Transmembrane</keyword>
<sequence length="62" mass="6815">MFLFVSIIGVAINTGVVVAITTFVDPMFGVEARPWLFGAKVIATGVSLVWNFTGYKLFVFKK</sequence>
<keyword evidence="4 5" id="KW-0472">Membrane</keyword>
<evidence type="ECO:0000259" key="6">
    <source>
        <dbReference type="Pfam" id="PF04138"/>
    </source>
</evidence>
<evidence type="ECO:0000256" key="1">
    <source>
        <dbReference type="ARBA" id="ARBA00004141"/>
    </source>
</evidence>
<evidence type="ECO:0000256" key="2">
    <source>
        <dbReference type="ARBA" id="ARBA00022692"/>
    </source>
</evidence>
<accession>A0A1F5N9A0</accession>
<dbReference type="AlphaFoldDB" id="A0A1F5N9A0"/>
<evidence type="ECO:0000256" key="5">
    <source>
        <dbReference type="SAM" id="Phobius"/>
    </source>
</evidence>
<evidence type="ECO:0000313" key="7">
    <source>
        <dbReference type="EMBL" id="OGE74148.1"/>
    </source>
</evidence>
<feature type="domain" description="GtrA/DPMS transmembrane" evidence="6">
    <location>
        <begin position="2"/>
        <end position="60"/>
    </location>
</feature>
<dbReference type="GO" id="GO:0000271">
    <property type="term" value="P:polysaccharide biosynthetic process"/>
    <property type="evidence" value="ECO:0007669"/>
    <property type="project" value="InterPro"/>
</dbReference>
<comment type="caution">
    <text evidence="7">The sequence shown here is derived from an EMBL/GenBank/DDBJ whole genome shotgun (WGS) entry which is preliminary data.</text>
</comment>
<keyword evidence="3 5" id="KW-1133">Transmembrane helix</keyword>
<dbReference type="Pfam" id="PF04138">
    <property type="entry name" value="GtrA_DPMS_TM"/>
    <property type="match status" value="1"/>
</dbReference>
<gene>
    <name evidence="7" type="ORF">A2717_01195</name>
</gene>
<dbReference type="InterPro" id="IPR007267">
    <property type="entry name" value="GtrA_DPMS_TM"/>
</dbReference>
<evidence type="ECO:0000256" key="4">
    <source>
        <dbReference type="ARBA" id="ARBA00023136"/>
    </source>
</evidence>
<organism evidence="7 8">
    <name type="scientific">Candidatus Doudnabacteria bacterium RIFCSPHIGHO2_01_FULL_41_86</name>
    <dbReference type="NCBI Taxonomy" id="1817821"/>
    <lineage>
        <taxon>Bacteria</taxon>
        <taxon>Candidatus Doudnaibacteriota</taxon>
    </lineage>
</organism>
<reference evidence="7 8" key="1">
    <citation type="journal article" date="2016" name="Nat. Commun.">
        <title>Thousands of microbial genomes shed light on interconnected biogeochemical processes in an aquifer system.</title>
        <authorList>
            <person name="Anantharaman K."/>
            <person name="Brown C.T."/>
            <person name="Hug L.A."/>
            <person name="Sharon I."/>
            <person name="Castelle C.J."/>
            <person name="Probst A.J."/>
            <person name="Thomas B.C."/>
            <person name="Singh A."/>
            <person name="Wilkins M.J."/>
            <person name="Karaoz U."/>
            <person name="Brodie E.L."/>
            <person name="Williams K.H."/>
            <person name="Hubbard S.S."/>
            <person name="Banfield J.F."/>
        </authorList>
    </citation>
    <scope>NUCLEOTIDE SEQUENCE [LARGE SCALE GENOMIC DNA]</scope>
</reference>
<dbReference type="EMBL" id="MFEH01000001">
    <property type="protein sequence ID" value="OGE74148.1"/>
    <property type="molecule type" value="Genomic_DNA"/>
</dbReference>
<dbReference type="STRING" id="1817821.A2717_01195"/>
<dbReference type="Proteomes" id="UP000177610">
    <property type="component" value="Unassembled WGS sequence"/>
</dbReference>
<name>A0A1F5N9A0_9BACT</name>
<evidence type="ECO:0000256" key="3">
    <source>
        <dbReference type="ARBA" id="ARBA00022989"/>
    </source>
</evidence>
<comment type="subcellular location">
    <subcellularLocation>
        <location evidence="1">Membrane</location>
        <topology evidence="1">Multi-pass membrane protein</topology>
    </subcellularLocation>
</comment>
<feature type="transmembrane region" description="Helical" evidence="5">
    <location>
        <begin position="35"/>
        <end position="58"/>
    </location>
</feature>
<dbReference type="GO" id="GO:0016020">
    <property type="term" value="C:membrane"/>
    <property type="evidence" value="ECO:0007669"/>
    <property type="project" value="UniProtKB-SubCell"/>
</dbReference>
<proteinExistence type="predicted"/>